<dbReference type="GO" id="GO:0015421">
    <property type="term" value="F:ABC-type oligopeptide transporter activity"/>
    <property type="evidence" value="ECO:0007669"/>
    <property type="project" value="TreeGrafter"/>
</dbReference>
<dbReference type="Gene3D" id="3.40.50.300">
    <property type="entry name" value="P-loop containing nucleotide triphosphate hydrolases"/>
    <property type="match status" value="1"/>
</dbReference>
<accession>A0A512CZ24</accession>
<dbReference type="AlphaFoldDB" id="A0A512CZ24"/>
<proteinExistence type="inferred from homology"/>
<name>A0A512CZ24_9MICO</name>
<evidence type="ECO:0000259" key="14">
    <source>
        <dbReference type="PROSITE" id="PS50929"/>
    </source>
</evidence>
<keyword evidence="9 12" id="KW-0472">Membrane</keyword>
<feature type="transmembrane region" description="Helical" evidence="12">
    <location>
        <begin position="180"/>
        <end position="202"/>
    </location>
</feature>
<dbReference type="PROSITE" id="PS00211">
    <property type="entry name" value="ABC_TRANSPORTER_1"/>
    <property type="match status" value="1"/>
</dbReference>
<keyword evidence="7 15" id="KW-0067">ATP-binding</keyword>
<comment type="subcellular location">
    <subcellularLocation>
        <location evidence="1">Cell inner membrane</location>
        <topology evidence="1">Multi-pass membrane protein</topology>
    </subcellularLocation>
</comment>
<dbReference type="GO" id="GO:0016887">
    <property type="term" value="F:ATP hydrolysis activity"/>
    <property type="evidence" value="ECO:0007669"/>
    <property type="project" value="InterPro"/>
</dbReference>
<dbReference type="PANTHER" id="PTHR43394:SF1">
    <property type="entry name" value="ATP-BINDING CASSETTE SUB-FAMILY B MEMBER 10, MITOCHONDRIAL"/>
    <property type="match status" value="1"/>
</dbReference>
<evidence type="ECO:0000256" key="1">
    <source>
        <dbReference type="ARBA" id="ARBA00004429"/>
    </source>
</evidence>
<evidence type="ECO:0000256" key="3">
    <source>
        <dbReference type="ARBA" id="ARBA00022475"/>
    </source>
</evidence>
<dbReference type="InterPro" id="IPR003439">
    <property type="entry name" value="ABC_transporter-like_ATP-bd"/>
</dbReference>
<evidence type="ECO:0000256" key="11">
    <source>
        <dbReference type="SAM" id="MobiDB-lite"/>
    </source>
</evidence>
<feature type="transmembrane region" description="Helical" evidence="12">
    <location>
        <begin position="85"/>
        <end position="110"/>
    </location>
</feature>
<dbReference type="InterPro" id="IPR017871">
    <property type="entry name" value="ABC_transporter-like_CS"/>
</dbReference>
<feature type="domain" description="ABC transporter" evidence="13">
    <location>
        <begin position="370"/>
        <end position="608"/>
    </location>
</feature>
<dbReference type="SUPFAM" id="SSF52540">
    <property type="entry name" value="P-loop containing nucleoside triphosphate hydrolases"/>
    <property type="match status" value="1"/>
</dbReference>
<evidence type="ECO:0000256" key="9">
    <source>
        <dbReference type="ARBA" id="ARBA00023136"/>
    </source>
</evidence>
<dbReference type="Proteomes" id="UP000321534">
    <property type="component" value="Unassembled WGS sequence"/>
</dbReference>
<evidence type="ECO:0000256" key="7">
    <source>
        <dbReference type="ARBA" id="ARBA00022840"/>
    </source>
</evidence>
<sequence>MSEFSNPLPGGVGGDKPKKIDPLDRAQLAESPVSLGRVVRLFRPHARTVAVVVALIVATSVISMAHPFLLRAVIDDALPHQDVRLLLLAVGGMLAVTVVSQLLGVVQTWLTTTVGQRVMHALRVDVYRHLQRQPVAFFTRTRSGEVQSRLTHDITGMQTVITTSATGVASNLTTVVATGIAMVALSPRLSLLSLLVIPPAVLMTRRVALVRRDVMSQRQRRLADLHSQVEEGLTVSGAILIKTLGAGEAAARRFAATSSDLVDLELRSQLAGRWRMATMQITFAAIPALIYLAAGLPATSGAMTIGTLIAFTTLQTAIFKPLMGLLDIGAQWVTSMALFSRIFGYLDLPVDVAPPADPVAVQLDQLRGEVCFEHVSFSHDPEATTLTNVVSDVSFHIPAGTTLALVGETGAGKSSIAGLLARLHDPQSGRVTIDGIDLRDLDPTDLSRIVGVVSQDTYLLHASIRDNLLLAAPEATEEELWQALSAAQVAPLVASLPEGIDTVGGARGHRFSGGEKQRLAIARTLLRNPRVLVLDEATSALDNETERDLQVAIRRLMAGRTTLTIAHRLSTIRDAEQIAVLDHGRIVELGRHEELMALDERYARLVRARESVAEHAVAA</sequence>
<dbReference type="PROSITE" id="PS50893">
    <property type="entry name" value="ABC_TRANSPORTER_2"/>
    <property type="match status" value="1"/>
</dbReference>
<feature type="region of interest" description="Disordered" evidence="11">
    <location>
        <begin position="1"/>
        <end position="20"/>
    </location>
</feature>
<evidence type="ECO:0000256" key="10">
    <source>
        <dbReference type="ARBA" id="ARBA00023455"/>
    </source>
</evidence>
<feature type="transmembrane region" description="Helical" evidence="12">
    <location>
        <begin position="276"/>
        <end position="294"/>
    </location>
</feature>
<feature type="transmembrane region" description="Helical" evidence="12">
    <location>
        <begin position="49"/>
        <end position="73"/>
    </location>
</feature>
<dbReference type="CDD" id="cd18550">
    <property type="entry name" value="ABC_6TM_exporter_like"/>
    <property type="match status" value="1"/>
</dbReference>
<protein>
    <submittedName>
        <fullName evidence="15">Multidrug ABC transporter ATP-binding protein</fullName>
    </submittedName>
</protein>
<evidence type="ECO:0000256" key="5">
    <source>
        <dbReference type="ARBA" id="ARBA00022692"/>
    </source>
</evidence>
<dbReference type="EMBL" id="BJYX01000005">
    <property type="protein sequence ID" value="GEO29462.1"/>
    <property type="molecule type" value="Genomic_DNA"/>
</dbReference>
<feature type="domain" description="ABC transmembrane type-1" evidence="14">
    <location>
        <begin position="50"/>
        <end position="334"/>
    </location>
</feature>
<evidence type="ECO:0000313" key="16">
    <source>
        <dbReference type="Proteomes" id="UP000321534"/>
    </source>
</evidence>
<organism evidence="15 16">
    <name type="scientific">Terrabacter aerolatus</name>
    <dbReference type="NCBI Taxonomy" id="422442"/>
    <lineage>
        <taxon>Bacteria</taxon>
        <taxon>Bacillati</taxon>
        <taxon>Actinomycetota</taxon>
        <taxon>Actinomycetes</taxon>
        <taxon>Micrococcales</taxon>
        <taxon>Intrasporangiaceae</taxon>
        <taxon>Terrabacter</taxon>
    </lineage>
</organism>
<comment type="similarity">
    <text evidence="10">Belongs to the ABC transporter superfamily. Siderophore-Fe(3+) uptake transporter (SIUT) (TC 3.A.1.21) family.</text>
</comment>
<dbReference type="SUPFAM" id="SSF90123">
    <property type="entry name" value="ABC transporter transmembrane region"/>
    <property type="match status" value="1"/>
</dbReference>
<comment type="caution">
    <text evidence="15">The sequence shown here is derived from an EMBL/GenBank/DDBJ whole genome shotgun (WGS) entry which is preliminary data.</text>
</comment>
<dbReference type="GO" id="GO:0005524">
    <property type="term" value="F:ATP binding"/>
    <property type="evidence" value="ECO:0007669"/>
    <property type="project" value="UniProtKB-KW"/>
</dbReference>
<keyword evidence="4" id="KW-0997">Cell inner membrane</keyword>
<dbReference type="InterPro" id="IPR039421">
    <property type="entry name" value="Type_1_exporter"/>
</dbReference>
<evidence type="ECO:0000256" key="12">
    <source>
        <dbReference type="SAM" id="Phobius"/>
    </source>
</evidence>
<keyword evidence="5 12" id="KW-0812">Transmembrane</keyword>
<dbReference type="GO" id="GO:0005886">
    <property type="term" value="C:plasma membrane"/>
    <property type="evidence" value="ECO:0007669"/>
    <property type="project" value="UniProtKB-SubCell"/>
</dbReference>
<dbReference type="RefSeq" id="WP_147064577.1">
    <property type="nucleotide sequence ID" value="NZ_BAAARO010000002.1"/>
</dbReference>
<evidence type="ECO:0000256" key="8">
    <source>
        <dbReference type="ARBA" id="ARBA00022989"/>
    </source>
</evidence>
<evidence type="ECO:0000259" key="13">
    <source>
        <dbReference type="PROSITE" id="PS50893"/>
    </source>
</evidence>
<dbReference type="PROSITE" id="PS50929">
    <property type="entry name" value="ABC_TM1F"/>
    <property type="match status" value="1"/>
</dbReference>
<dbReference type="InterPro" id="IPR036640">
    <property type="entry name" value="ABC1_TM_sf"/>
</dbReference>
<dbReference type="Pfam" id="PF00005">
    <property type="entry name" value="ABC_tran"/>
    <property type="match status" value="1"/>
</dbReference>
<gene>
    <name evidence="15" type="ORF">TAE01_12720</name>
</gene>
<keyword evidence="2" id="KW-0813">Transport</keyword>
<keyword evidence="16" id="KW-1185">Reference proteome</keyword>
<dbReference type="Gene3D" id="1.20.1560.10">
    <property type="entry name" value="ABC transporter type 1, transmembrane domain"/>
    <property type="match status" value="1"/>
</dbReference>
<dbReference type="SMART" id="SM00382">
    <property type="entry name" value="AAA"/>
    <property type="match status" value="1"/>
</dbReference>
<dbReference type="FunFam" id="3.40.50.300:FF:000221">
    <property type="entry name" value="Multidrug ABC transporter ATP-binding protein"/>
    <property type="match status" value="1"/>
</dbReference>
<reference evidence="15 16" key="1">
    <citation type="submission" date="2019-07" db="EMBL/GenBank/DDBJ databases">
        <title>Whole genome shotgun sequence of Terrabacter aerolatus NBRC 106305.</title>
        <authorList>
            <person name="Hosoyama A."/>
            <person name="Uohara A."/>
            <person name="Ohji S."/>
            <person name="Ichikawa N."/>
        </authorList>
    </citation>
    <scope>NUCLEOTIDE SEQUENCE [LARGE SCALE GENOMIC DNA]</scope>
    <source>
        <strain evidence="15 16">NBRC 106305</strain>
    </source>
</reference>
<evidence type="ECO:0000313" key="15">
    <source>
        <dbReference type="EMBL" id="GEO29462.1"/>
    </source>
</evidence>
<dbReference type="Pfam" id="PF00664">
    <property type="entry name" value="ABC_membrane"/>
    <property type="match status" value="1"/>
</dbReference>
<evidence type="ECO:0000256" key="6">
    <source>
        <dbReference type="ARBA" id="ARBA00022741"/>
    </source>
</evidence>
<keyword evidence="8 12" id="KW-1133">Transmembrane helix</keyword>
<dbReference type="InterPro" id="IPR027417">
    <property type="entry name" value="P-loop_NTPase"/>
</dbReference>
<evidence type="ECO:0000256" key="2">
    <source>
        <dbReference type="ARBA" id="ARBA00022448"/>
    </source>
</evidence>
<dbReference type="InterPro" id="IPR003593">
    <property type="entry name" value="AAA+_ATPase"/>
</dbReference>
<dbReference type="InterPro" id="IPR011527">
    <property type="entry name" value="ABC1_TM_dom"/>
</dbReference>
<dbReference type="OrthoDB" id="9806127at2"/>
<keyword evidence="6" id="KW-0547">Nucleotide-binding</keyword>
<keyword evidence="3" id="KW-1003">Cell membrane</keyword>
<evidence type="ECO:0000256" key="4">
    <source>
        <dbReference type="ARBA" id="ARBA00022519"/>
    </source>
</evidence>
<dbReference type="PANTHER" id="PTHR43394">
    <property type="entry name" value="ATP-DEPENDENT PERMEASE MDL1, MITOCHONDRIAL"/>
    <property type="match status" value="1"/>
</dbReference>